<organism evidence="3 4">
    <name type="scientific">Rossellomorea vietnamensis</name>
    <dbReference type="NCBI Taxonomy" id="218284"/>
    <lineage>
        <taxon>Bacteria</taxon>
        <taxon>Bacillati</taxon>
        <taxon>Bacillota</taxon>
        <taxon>Bacilli</taxon>
        <taxon>Bacillales</taxon>
        <taxon>Bacillaceae</taxon>
        <taxon>Rossellomorea</taxon>
    </lineage>
</organism>
<dbReference type="GO" id="GO:0004331">
    <property type="term" value="F:fructose-2,6-bisphosphate 2-phosphatase activity"/>
    <property type="evidence" value="ECO:0007669"/>
    <property type="project" value="TreeGrafter"/>
</dbReference>
<feature type="binding site" evidence="2">
    <location>
        <position position="56"/>
    </location>
    <ligand>
        <name>substrate</name>
    </ligand>
</feature>
<protein>
    <submittedName>
        <fullName evidence="3">Histidine phosphatase family protein</fullName>
    </submittedName>
</protein>
<dbReference type="AlphaFoldDB" id="A0A5D4KCX6"/>
<dbReference type="InterPro" id="IPR029033">
    <property type="entry name" value="His_PPase_superfam"/>
</dbReference>
<dbReference type="Pfam" id="PF00300">
    <property type="entry name" value="His_Phos_1"/>
    <property type="match status" value="1"/>
</dbReference>
<feature type="binding site" evidence="2">
    <location>
        <position position="88"/>
    </location>
    <ligand>
        <name>substrate</name>
    </ligand>
</feature>
<reference evidence="3 4" key="1">
    <citation type="submission" date="2019-08" db="EMBL/GenBank/DDBJ databases">
        <title>Bacillus genomes from the desert of Cuatro Cienegas, Coahuila.</title>
        <authorList>
            <person name="Olmedo-Alvarez G."/>
        </authorList>
    </citation>
    <scope>NUCLEOTIDE SEQUENCE [LARGE SCALE GENOMIC DNA]</scope>
    <source>
        <strain evidence="3 4">CH40_1T</strain>
    </source>
</reference>
<dbReference type="PANTHER" id="PTHR46517">
    <property type="entry name" value="FRUCTOSE-2,6-BISPHOSPHATASE TIGAR"/>
    <property type="match status" value="1"/>
</dbReference>
<dbReference type="InterPro" id="IPR001345">
    <property type="entry name" value="PG/BPGM_mutase_AS"/>
</dbReference>
<keyword evidence="1" id="KW-0378">Hydrolase</keyword>
<comment type="caution">
    <text evidence="3">The sequence shown here is derived from an EMBL/GenBank/DDBJ whole genome shotgun (WGS) entry which is preliminary data.</text>
</comment>
<dbReference type="InterPro" id="IPR013078">
    <property type="entry name" value="His_Pase_superF_clade-1"/>
</dbReference>
<dbReference type="Gene3D" id="3.40.50.1240">
    <property type="entry name" value="Phosphoglycerate mutase-like"/>
    <property type="match status" value="1"/>
</dbReference>
<dbReference type="CDD" id="cd07067">
    <property type="entry name" value="HP_PGM_like"/>
    <property type="match status" value="1"/>
</dbReference>
<evidence type="ECO:0000256" key="1">
    <source>
        <dbReference type="ARBA" id="ARBA00022801"/>
    </source>
</evidence>
<dbReference type="EMBL" id="VTEH01000014">
    <property type="protein sequence ID" value="TYR74003.1"/>
    <property type="molecule type" value="Genomic_DNA"/>
</dbReference>
<name>A0A5D4KCX6_9BACI</name>
<dbReference type="GO" id="GO:0005829">
    <property type="term" value="C:cytosol"/>
    <property type="evidence" value="ECO:0007669"/>
    <property type="project" value="TreeGrafter"/>
</dbReference>
<dbReference type="RefSeq" id="WP_148947838.1">
    <property type="nucleotide sequence ID" value="NZ_VTEH01000014.1"/>
</dbReference>
<dbReference type="Proteomes" id="UP000323317">
    <property type="component" value="Unassembled WGS sequence"/>
</dbReference>
<dbReference type="SMART" id="SM00855">
    <property type="entry name" value="PGAM"/>
    <property type="match status" value="1"/>
</dbReference>
<sequence>MIYVIRHGETDWNREGRLQGRNGVPLNSRGLDQAKELNSVLRNINFDCVYSSPQGRAVQTAEITAGVPPVIDERLNVFDLGEADGLRKEEVIVKGMLPDRTVYKGVEEEEVFISRIFEFLSELENRFSGRDINILISGHRCTTGGIGAYFKGIPKNRNILKYSSDNGNYRIYQFPSAKTNVKETDNELRSYY</sequence>
<gene>
    <name evidence="3" type="ORF">FZC79_16240</name>
</gene>
<dbReference type="InterPro" id="IPR051695">
    <property type="entry name" value="Phosphoglycerate_Mutase"/>
</dbReference>
<accession>A0A5D4KCX6</accession>
<dbReference type="GO" id="GO:0043456">
    <property type="term" value="P:regulation of pentose-phosphate shunt"/>
    <property type="evidence" value="ECO:0007669"/>
    <property type="project" value="TreeGrafter"/>
</dbReference>
<evidence type="ECO:0000313" key="3">
    <source>
        <dbReference type="EMBL" id="TYR74003.1"/>
    </source>
</evidence>
<dbReference type="GO" id="GO:0045820">
    <property type="term" value="P:negative regulation of glycolytic process"/>
    <property type="evidence" value="ECO:0007669"/>
    <property type="project" value="TreeGrafter"/>
</dbReference>
<dbReference type="PANTHER" id="PTHR46517:SF1">
    <property type="entry name" value="FRUCTOSE-2,6-BISPHOSPHATASE TIGAR"/>
    <property type="match status" value="1"/>
</dbReference>
<dbReference type="PROSITE" id="PS00175">
    <property type="entry name" value="PG_MUTASE"/>
    <property type="match status" value="1"/>
</dbReference>
<feature type="binding site" evidence="2">
    <location>
        <begin position="6"/>
        <end position="13"/>
    </location>
    <ligand>
        <name>substrate</name>
    </ligand>
</feature>
<dbReference type="SUPFAM" id="SSF53254">
    <property type="entry name" value="Phosphoglycerate mutase-like"/>
    <property type="match status" value="1"/>
</dbReference>
<proteinExistence type="predicted"/>
<evidence type="ECO:0000256" key="2">
    <source>
        <dbReference type="PIRSR" id="PIRSR613078-2"/>
    </source>
</evidence>
<evidence type="ECO:0000313" key="4">
    <source>
        <dbReference type="Proteomes" id="UP000323317"/>
    </source>
</evidence>